<comment type="caution">
    <text evidence="3">The sequence shown here is derived from an EMBL/GenBank/DDBJ whole genome shotgun (WGS) entry which is preliminary data.</text>
</comment>
<dbReference type="InterPro" id="IPR051549">
    <property type="entry name" value="PEP_Utilizing_Enz"/>
</dbReference>
<dbReference type="Gene3D" id="3.30.470.20">
    <property type="entry name" value="ATP-grasp fold, B domain"/>
    <property type="match status" value="1"/>
</dbReference>
<dbReference type="AlphaFoldDB" id="A0A1F5TN30"/>
<name>A0A1F5TN30_9BACT</name>
<accession>A0A1F5TN30</accession>
<dbReference type="EMBL" id="MFGO01000034">
    <property type="protein sequence ID" value="OGF40189.1"/>
    <property type="molecule type" value="Genomic_DNA"/>
</dbReference>
<dbReference type="InterPro" id="IPR002192">
    <property type="entry name" value="PPDK_AMP/ATP-bd"/>
</dbReference>
<gene>
    <name evidence="3" type="ORF">A2531_01155</name>
</gene>
<dbReference type="InterPro" id="IPR036637">
    <property type="entry name" value="Phosphohistidine_dom_sf"/>
</dbReference>
<dbReference type="InterPro" id="IPR008279">
    <property type="entry name" value="PEP-util_enz_mobile_dom"/>
</dbReference>
<dbReference type="GO" id="GO:0016301">
    <property type="term" value="F:kinase activity"/>
    <property type="evidence" value="ECO:0007669"/>
    <property type="project" value="InterPro"/>
</dbReference>
<feature type="domain" description="Pyruvate phosphate dikinase AMP/ATP-binding" evidence="2">
    <location>
        <begin position="61"/>
        <end position="178"/>
    </location>
</feature>
<sequence>MIFKLNMENNVIQSGEIIRYRKFLGNKTLNLKRGVDFGFCVPEFVALPATISKRLFLDKKFRDQVVNEIIKNTQYKSYAVRSSALIEDGKNESLAGKFLTKINITKNKLEYAVYEVLKQAEARGDLKKFSVIIQKYILPNISGVTFTRDPKGGREMVVEYAYCTGEKIVGGETKPRRISFYWHDIFPKDLPEEFIANNIIEKFKKIEKEYEFPQDIEWCIRDNKFYLLQTRPISTISDKQYEQIIFLEKNFSQKEKYYFAKTEVSETSPRPTNFTFDILRSIYMENGPVDRVYKKYGIDYQNTDFLKIIGNELYVDKEKEIISLLPAYTYFKNKYFLPRFSRFSRSLATIKNLFFLNMIRGVNHKILFNKLKIKIEDNQSITDLRTAIKNFLIDYELVFEINLLSGISIKRLESMIKKEPFSFLKIIGSNSIFSVSDKYNMQIPAGLKGNSLDMIDESEFVAAYNDEKKEDRELIVWWNSVPDYKKYFLKDKIKGVVIFHRLRELGRWLTVKNINIIRRILLVLAEKNKFQNKRDIYFSSMKDVLQDKINEETFVGRREDYKKYNHFIFPKTITSSIVAGKFETCGVSSGLAEGVLWTSEKIEKEKEGDKKAILYTEVLSPDLARYFNRIGGILSNNGSLLSHLAILARERSIPVVVGFSLDKSAVKIGDKIRMDGDTGEITKL</sequence>
<dbReference type="Proteomes" id="UP000177579">
    <property type="component" value="Unassembled WGS sequence"/>
</dbReference>
<dbReference type="PANTHER" id="PTHR43615">
    <property type="entry name" value="PHOSPHOENOLPYRUVATE SYNTHASE-RELATED"/>
    <property type="match status" value="1"/>
</dbReference>
<reference evidence="3 4" key="1">
    <citation type="journal article" date="2016" name="Nat. Commun.">
        <title>Thousands of microbial genomes shed light on interconnected biogeochemical processes in an aquifer system.</title>
        <authorList>
            <person name="Anantharaman K."/>
            <person name="Brown C.T."/>
            <person name="Hug L.A."/>
            <person name="Sharon I."/>
            <person name="Castelle C.J."/>
            <person name="Probst A.J."/>
            <person name="Thomas B.C."/>
            <person name="Singh A."/>
            <person name="Wilkins M.J."/>
            <person name="Karaoz U."/>
            <person name="Brodie E.L."/>
            <person name="Williams K.H."/>
            <person name="Hubbard S.S."/>
            <person name="Banfield J.F."/>
        </authorList>
    </citation>
    <scope>NUCLEOTIDE SEQUENCE [LARGE SCALE GENOMIC DNA]</scope>
</reference>
<dbReference type="PANTHER" id="PTHR43615:SF1">
    <property type="entry name" value="PPDK_N DOMAIN-CONTAINING PROTEIN"/>
    <property type="match status" value="1"/>
</dbReference>
<evidence type="ECO:0000313" key="4">
    <source>
        <dbReference type="Proteomes" id="UP000177579"/>
    </source>
</evidence>
<organism evidence="3 4">
    <name type="scientific">Candidatus Falkowbacteria bacterium RIFOXYD2_FULL_34_120</name>
    <dbReference type="NCBI Taxonomy" id="1798007"/>
    <lineage>
        <taxon>Bacteria</taxon>
        <taxon>Candidatus Falkowiibacteriota</taxon>
    </lineage>
</organism>
<dbReference type="Gene3D" id="3.50.30.10">
    <property type="entry name" value="Phosphohistidine domain"/>
    <property type="match status" value="1"/>
</dbReference>
<dbReference type="Gene3D" id="3.30.1490.20">
    <property type="entry name" value="ATP-grasp fold, A domain"/>
    <property type="match status" value="1"/>
</dbReference>
<evidence type="ECO:0008006" key="5">
    <source>
        <dbReference type="Google" id="ProtNLM"/>
    </source>
</evidence>
<proteinExistence type="predicted"/>
<dbReference type="Pfam" id="PF01326">
    <property type="entry name" value="PPDK_N"/>
    <property type="match status" value="2"/>
</dbReference>
<dbReference type="InterPro" id="IPR013815">
    <property type="entry name" value="ATP_grasp_subdomain_1"/>
</dbReference>
<dbReference type="GO" id="GO:0005524">
    <property type="term" value="F:ATP binding"/>
    <property type="evidence" value="ECO:0007669"/>
    <property type="project" value="InterPro"/>
</dbReference>
<feature type="domain" description="Pyruvate phosphate dikinase AMP/ATP-binding" evidence="2">
    <location>
        <begin position="201"/>
        <end position="244"/>
    </location>
</feature>
<dbReference type="Pfam" id="PF00391">
    <property type="entry name" value="PEP-utilizers"/>
    <property type="match status" value="1"/>
</dbReference>
<protein>
    <recommendedName>
        <fullName evidence="5">Phosphoenolpyruvate synthase</fullName>
    </recommendedName>
</protein>
<evidence type="ECO:0000313" key="3">
    <source>
        <dbReference type="EMBL" id="OGF40189.1"/>
    </source>
</evidence>
<evidence type="ECO:0000259" key="1">
    <source>
        <dbReference type="Pfam" id="PF00391"/>
    </source>
</evidence>
<dbReference type="SUPFAM" id="SSF52009">
    <property type="entry name" value="Phosphohistidine domain"/>
    <property type="match status" value="1"/>
</dbReference>
<dbReference type="SUPFAM" id="SSF56059">
    <property type="entry name" value="Glutathione synthetase ATP-binding domain-like"/>
    <property type="match status" value="1"/>
</dbReference>
<feature type="domain" description="PEP-utilising enzyme mobile" evidence="1">
    <location>
        <begin position="609"/>
        <end position="679"/>
    </location>
</feature>
<evidence type="ECO:0000259" key="2">
    <source>
        <dbReference type="Pfam" id="PF01326"/>
    </source>
</evidence>